<dbReference type="EMBL" id="JAHFYH010000264">
    <property type="protein sequence ID" value="KAH0209294.1"/>
    <property type="molecule type" value="Genomic_DNA"/>
</dbReference>
<dbReference type="Proteomes" id="UP000779574">
    <property type="component" value="Unassembled WGS sequence"/>
</dbReference>
<dbReference type="InterPro" id="IPR003615">
    <property type="entry name" value="HNH_nuc"/>
</dbReference>
<feature type="compositionally biased region" description="Polar residues" evidence="1">
    <location>
        <begin position="262"/>
        <end position="279"/>
    </location>
</feature>
<dbReference type="Proteomes" id="UP000767238">
    <property type="component" value="Unassembled WGS sequence"/>
</dbReference>
<reference evidence="3" key="2">
    <citation type="submission" date="2021-08" db="EMBL/GenBank/DDBJ databases">
        <authorList>
            <person name="Gostincar C."/>
            <person name="Sun X."/>
            <person name="Song Z."/>
            <person name="Gunde-Cimerman N."/>
        </authorList>
    </citation>
    <scope>NUCLEOTIDE SEQUENCE</scope>
    <source>
        <strain evidence="4">EXF-8016</strain>
        <strain evidence="3">EXF-9911</strain>
    </source>
</reference>
<protein>
    <recommendedName>
        <fullName evidence="2">HNH nuclease domain-containing protein</fullName>
    </recommendedName>
</protein>
<comment type="caution">
    <text evidence="3">The sequence shown here is derived from an EMBL/GenBank/DDBJ whole genome shotgun (WGS) entry which is preliminary data.</text>
</comment>
<reference evidence="3" key="1">
    <citation type="journal article" date="2021" name="J Fungi (Basel)">
        <title>Virulence traits and population genomics of the black yeast Aureobasidium melanogenum.</title>
        <authorList>
            <person name="Cernosa A."/>
            <person name="Sun X."/>
            <person name="Gostincar C."/>
            <person name="Fang C."/>
            <person name="Gunde-Cimerman N."/>
            <person name="Song Z."/>
        </authorList>
    </citation>
    <scope>NUCLEOTIDE SEQUENCE</scope>
    <source>
        <strain evidence="4">EXF-8016</strain>
        <strain evidence="3">EXF-9911</strain>
    </source>
</reference>
<organism evidence="3 5">
    <name type="scientific">Aureobasidium melanogenum</name>
    <name type="common">Aureobasidium pullulans var. melanogenum</name>
    <dbReference type="NCBI Taxonomy" id="46634"/>
    <lineage>
        <taxon>Eukaryota</taxon>
        <taxon>Fungi</taxon>
        <taxon>Dikarya</taxon>
        <taxon>Ascomycota</taxon>
        <taxon>Pezizomycotina</taxon>
        <taxon>Dothideomycetes</taxon>
        <taxon>Dothideomycetidae</taxon>
        <taxon>Dothideales</taxon>
        <taxon>Saccotheciaceae</taxon>
        <taxon>Aureobasidium</taxon>
    </lineage>
</organism>
<evidence type="ECO:0000313" key="5">
    <source>
        <dbReference type="Proteomes" id="UP000779574"/>
    </source>
</evidence>
<sequence length="290" mass="32304">MPAGRALPRQGNLTDALLPRDVSCRLTAAIEGTEHAHLVPRTEGEWFRQNTMFQYGVAPRPEIEPIDVPRNALLLRSDIHTAFDQRWFAITLKPLPASTDGPATYGLAVHVFSPGLSEQFVKLYHRVAIQPLHGVAPEYLFARFAWTVFAYSAQFLQQGVKRVLYIVCDGETSEREVNGDQCTQLYLSRKSRSLSPSKRKHDDRGCAQEGECGTEGQEDEDEDEGRYRGRARLRSLTVLAASEATESRSLLADDIPWLRDTSTITSDVEDPSPTNSSANPRAGTKHDLPI</sequence>
<evidence type="ECO:0000313" key="3">
    <source>
        <dbReference type="EMBL" id="KAG9670166.1"/>
    </source>
</evidence>
<evidence type="ECO:0000313" key="4">
    <source>
        <dbReference type="EMBL" id="KAH0209294.1"/>
    </source>
</evidence>
<accession>A0A9P8IZI4</accession>
<evidence type="ECO:0000259" key="2">
    <source>
        <dbReference type="Pfam" id="PF13391"/>
    </source>
</evidence>
<dbReference type="EMBL" id="JAHFXF010001316">
    <property type="protein sequence ID" value="KAG9670166.1"/>
    <property type="molecule type" value="Genomic_DNA"/>
</dbReference>
<name>A0A9P8IZI4_AURME</name>
<dbReference type="AlphaFoldDB" id="A0A9P8IZI4"/>
<feature type="region of interest" description="Disordered" evidence="1">
    <location>
        <begin position="262"/>
        <end position="290"/>
    </location>
</feature>
<evidence type="ECO:0000256" key="1">
    <source>
        <dbReference type="SAM" id="MobiDB-lite"/>
    </source>
</evidence>
<feature type="region of interest" description="Disordered" evidence="1">
    <location>
        <begin position="193"/>
        <end position="226"/>
    </location>
</feature>
<gene>
    <name evidence="3" type="ORF">KCU76_g17155</name>
    <name evidence="4" type="ORF">KCV03_g10336</name>
</gene>
<feature type="non-terminal residue" evidence="3">
    <location>
        <position position="290"/>
    </location>
</feature>
<proteinExistence type="predicted"/>
<feature type="domain" description="HNH nuclease" evidence="2">
    <location>
        <begin position="24"/>
        <end position="90"/>
    </location>
</feature>
<dbReference type="Pfam" id="PF13391">
    <property type="entry name" value="HNH_2"/>
    <property type="match status" value="1"/>
</dbReference>